<feature type="chain" id="PRO_5039112706" description="beta-fructofuranosidase" evidence="5">
    <location>
        <begin position="23"/>
        <end position="483"/>
    </location>
</feature>
<keyword evidence="8" id="KW-1185">Reference proteome</keyword>
<dbReference type="OrthoDB" id="9759709at2"/>
<evidence type="ECO:0000256" key="5">
    <source>
        <dbReference type="SAM" id="SignalP"/>
    </source>
</evidence>
<organism evidence="7 8">
    <name type="scientific">Lachnobacterium bovis DSM 14045</name>
    <dbReference type="NCBI Taxonomy" id="1122142"/>
    <lineage>
        <taxon>Bacteria</taxon>
        <taxon>Bacillati</taxon>
        <taxon>Bacillota</taxon>
        <taxon>Clostridia</taxon>
        <taxon>Lachnospirales</taxon>
        <taxon>Lachnospiraceae</taxon>
        <taxon>Lachnobacterium</taxon>
    </lineage>
</organism>
<evidence type="ECO:0000259" key="6">
    <source>
        <dbReference type="Pfam" id="PF00251"/>
    </source>
</evidence>
<dbReference type="EMBL" id="FNPG01000004">
    <property type="protein sequence ID" value="SDX82146.1"/>
    <property type="molecule type" value="Genomic_DNA"/>
</dbReference>
<feature type="signal peptide" evidence="5">
    <location>
        <begin position="1"/>
        <end position="22"/>
    </location>
</feature>
<dbReference type="STRING" id="1122142.SAMN02910414_00006"/>
<protein>
    <recommendedName>
        <fullName evidence="2">beta-fructofuranosidase</fullName>
        <ecNumber evidence="2">3.2.1.26</ecNumber>
    </recommendedName>
</protein>
<accession>A0A1H3ETR7</accession>
<dbReference type="InterPro" id="IPR013148">
    <property type="entry name" value="Glyco_hydro_32_N"/>
</dbReference>
<sequence>MSKKIMKAVLSLGLASSFIITGSFNIVKASQANDFAQMTPDQQEANYGNKMFFKPVDQNGIKSFVGDPMPYYENGKYYMYYLKDGGDSFRHSIYLATTKDFVNYEEYKKPIIETEGIGQEEWIGTGSMVKVKNEYLYFYTAHANTDATGFKETIRVAKGNNLTDLKKDKKFEVTPPEDIHQKNDFRDPQVYYDKKTKKLSMTVTASKDGVARILKYSISENLKEVKYDGIIFTEPTGVFWNLECTDTFKLGNRWYITYSAQDDTLWYASSDSQFGPYSEPKRLEGKLFYAAKHVEDGKNTYMVGWSRRSDQTTSMDVNAWAGNLVVQQLKVNSDGSLYLAPVKNYVSTLKAGQRSKFNHFTQTSETYMIRGSFSYKSLGNFGLSFGYSDDANQNKLITINPKDNTLELNYENGKKLITKVNAPLKPGKKYSFTYINDGSTGVFYIDKIAALTVRLHGVTGKNVYLYTKNDSVKFSGMEIYRKN</sequence>
<dbReference type="Proteomes" id="UP000183918">
    <property type="component" value="Unassembled WGS sequence"/>
</dbReference>
<dbReference type="GO" id="GO:0004564">
    <property type="term" value="F:beta-fructofuranosidase activity"/>
    <property type="evidence" value="ECO:0007669"/>
    <property type="project" value="UniProtKB-EC"/>
</dbReference>
<dbReference type="Gene3D" id="2.115.10.20">
    <property type="entry name" value="Glycosyl hydrolase domain, family 43"/>
    <property type="match status" value="1"/>
</dbReference>
<gene>
    <name evidence="7" type="ORF">SAMN02910414_00006</name>
</gene>
<name>A0A1H3ETR7_9FIRM</name>
<comment type="similarity">
    <text evidence="1">Belongs to the glycosyl hydrolase 32 family.</text>
</comment>
<keyword evidence="3 7" id="KW-0378">Hydrolase</keyword>
<keyword evidence="5" id="KW-0732">Signal</keyword>
<dbReference type="AlphaFoldDB" id="A0A1H3ETR7"/>
<dbReference type="EC" id="3.2.1.26" evidence="2"/>
<reference evidence="7 8" key="1">
    <citation type="submission" date="2016-10" db="EMBL/GenBank/DDBJ databases">
        <authorList>
            <person name="de Groot N.N."/>
        </authorList>
    </citation>
    <scope>NUCLEOTIDE SEQUENCE [LARGE SCALE GENOMIC DNA]</scope>
    <source>
        <strain evidence="7 8">DSM 14045</strain>
    </source>
</reference>
<evidence type="ECO:0000256" key="1">
    <source>
        <dbReference type="ARBA" id="ARBA00009902"/>
    </source>
</evidence>
<dbReference type="eggNOG" id="COG1621">
    <property type="taxonomic scope" value="Bacteria"/>
</dbReference>
<evidence type="ECO:0000313" key="7">
    <source>
        <dbReference type="EMBL" id="SDX82146.1"/>
    </source>
</evidence>
<dbReference type="RefSeq" id="WP_074714737.1">
    <property type="nucleotide sequence ID" value="NZ_FNPG01000004.1"/>
</dbReference>
<dbReference type="InterPro" id="IPR023296">
    <property type="entry name" value="Glyco_hydro_beta-prop_sf"/>
</dbReference>
<feature type="domain" description="Glycosyl hydrolase family 32 N-terminal" evidence="6">
    <location>
        <begin position="67"/>
        <end position="341"/>
    </location>
</feature>
<dbReference type="PANTHER" id="PTHR43101">
    <property type="entry name" value="BETA-FRUCTOSIDASE"/>
    <property type="match status" value="1"/>
</dbReference>
<dbReference type="GO" id="GO:0005975">
    <property type="term" value="P:carbohydrate metabolic process"/>
    <property type="evidence" value="ECO:0007669"/>
    <property type="project" value="InterPro"/>
</dbReference>
<dbReference type="InterPro" id="IPR051214">
    <property type="entry name" value="GH32_Enzymes"/>
</dbReference>
<dbReference type="Pfam" id="PF00251">
    <property type="entry name" value="Glyco_hydro_32N"/>
    <property type="match status" value="1"/>
</dbReference>
<proteinExistence type="inferred from homology"/>
<keyword evidence="4" id="KW-0326">Glycosidase</keyword>
<evidence type="ECO:0000313" key="8">
    <source>
        <dbReference type="Proteomes" id="UP000183918"/>
    </source>
</evidence>
<evidence type="ECO:0000256" key="2">
    <source>
        <dbReference type="ARBA" id="ARBA00012758"/>
    </source>
</evidence>
<evidence type="ECO:0000256" key="3">
    <source>
        <dbReference type="ARBA" id="ARBA00022801"/>
    </source>
</evidence>
<dbReference type="SUPFAM" id="SSF75005">
    <property type="entry name" value="Arabinanase/levansucrase/invertase"/>
    <property type="match status" value="1"/>
</dbReference>
<evidence type="ECO:0000256" key="4">
    <source>
        <dbReference type="ARBA" id="ARBA00023295"/>
    </source>
</evidence>
<dbReference type="PANTHER" id="PTHR43101:SF1">
    <property type="entry name" value="BETA-FRUCTOSIDASE"/>
    <property type="match status" value="1"/>
</dbReference>
<dbReference type="InterPro" id="IPR001362">
    <property type="entry name" value="Glyco_hydro_32"/>
</dbReference>
<dbReference type="SMART" id="SM00640">
    <property type="entry name" value="Glyco_32"/>
    <property type="match status" value="1"/>
</dbReference>
<dbReference type="CDD" id="cd08995">
    <property type="entry name" value="GH32_EcAec43-like"/>
    <property type="match status" value="1"/>
</dbReference>